<keyword evidence="4 9" id="KW-0997">Cell inner membrane</keyword>
<comment type="caution">
    <text evidence="11">The sequence shown here is derived from an EMBL/GenBank/DDBJ whole genome shotgun (WGS) entry which is preliminary data.</text>
</comment>
<reference evidence="11" key="1">
    <citation type="submission" date="2022-11" db="EMBL/GenBank/DDBJ databases">
        <title>Hoeflea poritis sp. nov., isolated from scleractinian coral Porites lutea.</title>
        <authorList>
            <person name="Zhang G."/>
            <person name="Wei Q."/>
            <person name="Cai L."/>
        </authorList>
    </citation>
    <scope>NUCLEOTIDE SEQUENCE</scope>
    <source>
        <strain evidence="11">E7-10</strain>
    </source>
</reference>
<proteinExistence type="inferred from homology"/>
<evidence type="ECO:0000259" key="10">
    <source>
        <dbReference type="Pfam" id="PF04290"/>
    </source>
</evidence>
<keyword evidence="6 9" id="KW-1133">Transmembrane helix</keyword>
<sequence length="164" mass="17717">MTIAWRILSFIARGLELAAVAMMAVMAGFVALSAIMRYAFSAPFAFTEDIVGLLFCGIVFSALANVEFENRHIRIDLLEGVFGDRLAVIQSASRHLLAAGFYLWFAAEALQYFSFVYKAGSATVIGNLPLYPWVGLIVLCLATTFLIVVARLISGNGARARGGA</sequence>
<comment type="function">
    <text evidence="9">Part of the tripartite ATP-independent periplasmic (TRAP) transport system.</text>
</comment>
<comment type="subcellular location">
    <subcellularLocation>
        <location evidence="1 9">Cell inner membrane</location>
        <topology evidence="1 9">Multi-pass membrane protein</topology>
    </subcellularLocation>
</comment>
<evidence type="ECO:0000256" key="5">
    <source>
        <dbReference type="ARBA" id="ARBA00022692"/>
    </source>
</evidence>
<keyword evidence="3" id="KW-1003">Cell membrane</keyword>
<evidence type="ECO:0000313" key="12">
    <source>
        <dbReference type="Proteomes" id="UP001148313"/>
    </source>
</evidence>
<dbReference type="Proteomes" id="UP001148313">
    <property type="component" value="Unassembled WGS sequence"/>
</dbReference>
<keyword evidence="5 9" id="KW-0812">Transmembrane</keyword>
<evidence type="ECO:0000256" key="4">
    <source>
        <dbReference type="ARBA" id="ARBA00022519"/>
    </source>
</evidence>
<organism evidence="11 12">
    <name type="scientific">Hoeflea poritis</name>
    <dbReference type="NCBI Taxonomy" id="2993659"/>
    <lineage>
        <taxon>Bacteria</taxon>
        <taxon>Pseudomonadati</taxon>
        <taxon>Pseudomonadota</taxon>
        <taxon>Alphaproteobacteria</taxon>
        <taxon>Hyphomicrobiales</taxon>
        <taxon>Rhizobiaceae</taxon>
        <taxon>Hoeflea</taxon>
    </lineage>
</organism>
<evidence type="ECO:0000256" key="3">
    <source>
        <dbReference type="ARBA" id="ARBA00022475"/>
    </source>
</evidence>
<feature type="transmembrane region" description="Helical" evidence="9">
    <location>
        <begin position="50"/>
        <end position="68"/>
    </location>
</feature>
<comment type="subunit">
    <text evidence="9">The complex comprises the extracytoplasmic solute receptor protein and the two transmembrane proteins.</text>
</comment>
<feature type="transmembrane region" description="Helical" evidence="9">
    <location>
        <begin position="95"/>
        <end position="113"/>
    </location>
</feature>
<feature type="domain" description="Tripartite ATP-independent periplasmic transporters DctQ component" evidence="10">
    <location>
        <begin position="26"/>
        <end position="154"/>
    </location>
</feature>
<dbReference type="EMBL" id="JAPJZH010000016">
    <property type="protein sequence ID" value="MDA4847859.1"/>
    <property type="molecule type" value="Genomic_DNA"/>
</dbReference>
<dbReference type="PANTHER" id="PTHR35011">
    <property type="entry name" value="2,3-DIKETO-L-GULONATE TRAP TRANSPORTER SMALL PERMEASE PROTEIN YIAM"/>
    <property type="match status" value="1"/>
</dbReference>
<evidence type="ECO:0000256" key="2">
    <source>
        <dbReference type="ARBA" id="ARBA00022448"/>
    </source>
</evidence>
<dbReference type="InterPro" id="IPR055348">
    <property type="entry name" value="DctQ"/>
</dbReference>
<gene>
    <name evidence="11" type="ORF">OOZ53_21045</name>
</gene>
<protein>
    <recommendedName>
        <fullName evidence="9">TRAP transporter small permease protein</fullName>
    </recommendedName>
</protein>
<name>A0ABT4VT45_9HYPH</name>
<dbReference type="Pfam" id="PF04290">
    <property type="entry name" value="DctQ"/>
    <property type="match status" value="1"/>
</dbReference>
<dbReference type="PANTHER" id="PTHR35011:SF10">
    <property type="entry name" value="TRAP TRANSPORTER SMALL PERMEASE PROTEIN"/>
    <property type="match status" value="1"/>
</dbReference>
<evidence type="ECO:0000256" key="9">
    <source>
        <dbReference type="RuleBase" id="RU369079"/>
    </source>
</evidence>
<dbReference type="RefSeq" id="WP_271091702.1">
    <property type="nucleotide sequence ID" value="NZ_JAPJZH010000016.1"/>
</dbReference>
<feature type="transmembrane region" description="Helical" evidence="9">
    <location>
        <begin position="133"/>
        <end position="153"/>
    </location>
</feature>
<keyword evidence="12" id="KW-1185">Reference proteome</keyword>
<comment type="similarity">
    <text evidence="8 9">Belongs to the TRAP transporter small permease family.</text>
</comment>
<accession>A0ABT4VT45</accession>
<evidence type="ECO:0000256" key="8">
    <source>
        <dbReference type="ARBA" id="ARBA00038436"/>
    </source>
</evidence>
<dbReference type="InterPro" id="IPR007387">
    <property type="entry name" value="TRAP_DctQ"/>
</dbReference>
<evidence type="ECO:0000256" key="7">
    <source>
        <dbReference type="ARBA" id="ARBA00023136"/>
    </source>
</evidence>
<keyword evidence="2 9" id="KW-0813">Transport</keyword>
<keyword evidence="7 9" id="KW-0472">Membrane</keyword>
<evidence type="ECO:0000256" key="1">
    <source>
        <dbReference type="ARBA" id="ARBA00004429"/>
    </source>
</evidence>
<evidence type="ECO:0000256" key="6">
    <source>
        <dbReference type="ARBA" id="ARBA00022989"/>
    </source>
</evidence>
<feature type="transmembrane region" description="Helical" evidence="9">
    <location>
        <begin position="15"/>
        <end position="38"/>
    </location>
</feature>
<evidence type="ECO:0000313" key="11">
    <source>
        <dbReference type="EMBL" id="MDA4847859.1"/>
    </source>
</evidence>